<dbReference type="RefSeq" id="WP_071655553.1">
    <property type="nucleotide sequence ID" value="NZ_MLCF01000021.1"/>
</dbReference>
<dbReference type="STRING" id="1428644.BIV57_05575"/>
<evidence type="ECO:0000313" key="2">
    <source>
        <dbReference type="Proteomes" id="UP000243342"/>
    </source>
</evidence>
<keyword evidence="2" id="KW-1185">Reference proteome</keyword>
<dbReference type="Proteomes" id="UP000243342">
    <property type="component" value="Unassembled WGS sequence"/>
</dbReference>
<dbReference type="EMBL" id="MLCF01000021">
    <property type="protein sequence ID" value="OIV38473.1"/>
    <property type="molecule type" value="Genomic_DNA"/>
</dbReference>
<accession>A0A1J7BYC4</accession>
<comment type="caution">
    <text evidence="1">The sequence shown here is derived from an EMBL/GenBank/DDBJ whole genome shotgun (WGS) entry which is preliminary data.</text>
</comment>
<dbReference type="InterPro" id="IPR036390">
    <property type="entry name" value="WH_DNA-bd_sf"/>
</dbReference>
<dbReference type="SUPFAM" id="SSF46785">
    <property type="entry name" value="Winged helix' DNA-binding domain"/>
    <property type="match status" value="1"/>
</dbReference>
<dbReference type="InterPro" id="IPR030489">
    <property type="entry name" value="TR_Rrf2-type_CS"/>
</dbReference>
<reference evidence="1 2" key="1">
    <citation type="submission" date="2016-10" db="EMBL/GenBank/DDBJ databases">
        <title>Genome sequence of Streptomyces gilvigriseus MUSC 26.</title>
        <authorList>
            <person name="Lee L.-H."/>
            <person name="Ser H.-L."/>
        </authorList>
    </citation>
    <scope>NUCLEOTIDE SEQUENCE [LARGE SCALE GENOMIC DNA]</scope>
    <source>
        <strain evidence="1 2">MUSC 26</strain>
    </source>
</reference>
<dbReference type="PROSITE" id="PS51197">
    <property type="entry name" value="HTH_RRF2_2"/>
    <property type="match status" value="1"/>
</dbReference>
<dbReference type="PANTHER" id="PTHR33221">
    <property type="entry name" value="WINGED HELIX-TURN-HELIX TRANSCRIPTIONAL REGULATOR, RRF2 FAMILY"/>
    <property type="match status" value="1"/>
</dbReference>
<name>A0A1J7BYC4_9ACTN</name>
<dbReference type="OrthoDB" id="9808360at2"/>
<gene>
    <name evidence="1" type="ORF">BIV57_05575</name>
</gene>
<dbReference type="PANTHER" id="PTHR33221:SF13">
    <property type="entry name" value="TRANSCRIPTIONAL REGULATOR-RELATED"/>
    <property type="match status" value="1"/>
</dbReference>
<dbReference type="Pfam" id="PF02082">
    <property type="entry name" value="Rrf2"/>
    <property type="match status" value="1"/>
</dbReference>
<dbReference type="PROSITE" id="PS01332">
    <property type="entry name" value="HTH_RRF2_1"/>
    <property type="match status" value="1"/>
</dbReference>
<dbReference type="GO" id="GO:0005829">
    <property type="term" value="C:cytosol"/>
    <property type="evidence" value="ECO:0007669"/>
    <property type="project" value="TreeGrafter"/>
</dbReference>
<dbReference type="InterPro" id="IPR036388">
    <property type="entry name" value="WH-like_DNA-bd_sf"/>
</dbReference>
<dbReference type="GO" id="GO:0003700">
    <property type="term" value="F:DNA-binding transcription factor activity"/>
    <property type="evidence" value="ECO:0007669"/>
    <property type="project" value="TreeGrafter"/>
</dbReference>
<dbReference type="NCBIfam" id="TIGR00738">
    <property type="entry name" value="rrf2_super"/>
    <property type="match status" value="1"/>
</dbReference>
<protein>
    <submittedName>
        <fullName evidence="1">Transcriptional regulator</fullName>
    </submittedName>
</protein>
<sequence>MKLSQGVEWSVHCAVLLAQGPPGTVASRRTLAGFYGLPEAYLAKHLKSLVRSGVLHATSGPRGGFRLARPAAEITVLDVVEAVEGEASAFVCTEIRQRGVCAIPAEQCVRRCTVDRIMQDADDAWRESLRGRTIGEIARGLSPEVRERSRGYLAENRPA</sequence>
<dbReference type="Gene3D" id="1.10.10.10">
    <property type="entry name" value="Winged helix-like DNA-binding domain superfamily/Winged helix DNA-binding domain"/>
    <property type="match status" value="1"/>
</dbReference>
<organism evidence="1 2">
    <name type="scientific">Mangrovactinospora gilvigrisea</name>
    <dbReference type="NCBI Taxonomy" id="1428644"/>
    <lineage>
        <taxon>Bacteria</taxon>
        <taxon>Bacillati</taxon>
        <taxon>Actinomycetota</taxon>
        <taxon>Actinomycetes</taxon>
        <taxon>Kitasatosporales</taxon>
        <taxon>Streptomycetaceae</taxon>
        <taxon>Mangrovactinospora</taxon>
    </lineage>
</organism>
<dbReference type="InterPro" id="IPR000944">
    <property type="entry name" value="Tscrpt_reg_Rrf2"/>
</dbReference>
<proteinExistence type="predicted"/>
<evidence type="ECO:0000313" key="1">
    <source>
        <dbReference type="EMBL" id="OIV38473.1"/>
    </source>
</evidence>
<dbReference type="AlphaFoldDB" id="A0A1J7BYC4"/>